<name>A0A2K9LP01_9GAMM</name>
<dbReference type="Proteomes" id="UP000235116">
    <property type="component" value="Chromosome"/>
</dbReference>
<keyword evidence="4" id="KW-1185">Reference proteome</keyword>
<evidence type="ECO:0000313" key="3">
    <source>
        <dbReference type="EMBL" id="AUM13967.1"/>
    </source>
</evidence>
<gene>
    <name evidence="3" type="ORF">Kalk_16700</name>
</gene>
<dbReference type="PANTHER" id="PTHR42709:SF4">
    <property type="entry name" value="INNER MEMBRANE PROTEIN YQAA"/>
    <property type="match status" value="1"/>
</dbReference>
<proteinExistence type="predicted"/>
<feature type="transmembrane region" description="Helical" evidence="1">
    <location>
        <begin position="38"/>
        <end position="57"/>
    </location>
</feature>
<keyword evidence="1" id="KW-0812">Transmembrane</keyword>
<keyword evidence="1" id="KW-0472">Membrane</keyword>
<dbReference type="OrthoDB" id="9814483at2"/>
<protein>
    <recommendedName>
        <fullName evidence="2">VTT domain-containing protein</fullName>
    </recommendedName>
</protein>
<feature type="domain" description="VTT" evidence="2">
    <location>
        <begin position="23"/>
        <end position="135"/>
    </location>
</feature>
<feature type="transmembrane region" description="Helical" evidence="1">
    <location>
        <begin position="116"/>
        <end position="137"/>
    </location>
</feature>
<evidence type="ECO:0000256" key="1">
    <source>
        <dbReference type="SAM" id="Phobius"/>
    </source>
</evidence>
<reference evidence="4" key="1">
    <citation type="submission" date="2017-08" db="EMBL/GenBank/DDBJ databases">
        <title>Direct submision.</title>
        <authorList>
            <person name="Kim S.-J."/>
            <person name="Rhee S.-K."/>
        </authorList>
    </citation>
    <scope>NUCLEOTIDE SEQUENCE [LARGE SCALE GENOMIC DNA]</scope>
    <source>
        <strain evidence="4">GI5</strain>
    </source>
</reference>
<evidence type="ECO:0000259" key="2">
    <source>
        <dbReference type="Pfam" id="PF09335"/>
    </source>
</evidence>
<dbReference type="EMBL" id="CP022684">
    <property type="protein sequence ID" value="AUM13967.1"/>
    <property type="molecule type" value="Genomic_DNA"/>
</dbReference>
<evidence type="ECO:0000313" key="4">
    <source>
        <dbReference type="Proteomes" id="UP000235116"/>
    </source>
</evidence>
<keyword evidence="1" id="KW-1133">Transmembrane helix</keyword>
<dbReference type="RefSeq" id="WP_101895342.1">
    <property type="nucleotide sequence ID" value="NZ_CP022684.1"/>
</dbReference>
<organism evidence="3 4">
    <name type="scientific">Ketobacter alkanivorans</name>
    <dbReference type="NCBI Taxonomy" id="1917421"/>
    <lineage>
        <taxon>Bacteria</taxon>
        <taxon>Pseudomonadati</taxon>
        <taxon>Pseudomonadota</taxon>
        <taxon>Gammaproteobacteria</taxon>
        <taxon>Pseudomonadales</taxon>
        <taxon>Ketobacteraceae</taxon>
        <taxon>Ketobacter</taxon>
    </lineage>
</organism>
<dbReference type="GO" id="GO:0005886">
    <property type="term" value="C:plasma membrane"/>
    <property type="evidence" value="ECO:0007669"/>
    <property type="project" value="UniProtKB-ARBA"/>
</dbReference>
<dbReference type="InterPro" id="IPR051311">
    <property type="entry name" value="DedA_domain"/>
</dbReference>
<accession>A0A2K9LP01</accession>
<dbReference type="AlphaFoldDB" id="A0A2K9LP01"/>
<dbReference type="InterPro" id="IPR032816">
    <property type="entry name" value="VTT_dom"/>
</dbReference>
<dbReference type="PANTHER" id="PTHR42709">
    <property type="entry name" value="ALKALINE PHOSPHATASE LIKE PROTEIN"/>
    <property type="match status" value="1"/>
</dbReference>
<sequence length="151" mass="16704">MISYGLLFLSAFLAATLLPFYSEVVLITLLLEGKPVFPLWLAATSGNTLGAAVNWVMGRYLLHFQDRSWFPFKPGSLSKSQAWFQRYGSWSLLFAWLPVGGDALTFVAGIMRVRLWVLLLLCGIGKGLRYGVVIWLTDVTEASLPLMEGAG</sequence>
<dbReference type="KEGG" id="kak:Kalk_16700"/>
<dbReference type="Pfam" id="PF09335">
    <property type="entry name" value="VTT_dom"/>
    <property type="match status" value="1"/>
</dbReference>